<proteinExistence type="predicted"/>
<dbReference type="Gene3D" id="2.40.30.100">
    <property type="entry name" value="AF2212/PG0164-like"/>
    <property type="match status" value="1"/>
</dbReference>
<dbReference type="AlphaFoldDB" id="A0A8J3CTH6"/>
<organism evidence="1 2">
    <name type="scientific">Algimonas arctica</name>
    <dbReference type="NCBI Taxonomy" id="1479486"/>
    <lineage>
        <taxon>Bacteria</taxon>
        <taxon>Pseudomonadati</taxon>
        <taxon>Pseudomonadota</taxon>
        <taxon>Alphaproteobacteria</taxon>
        <taxon>Maricaulales</taxon>
        <taxon>Robiginitomaculaceae</taxon>
        <taxon>Algimonas</taxon>
    </lineage>
</organism>
<keyword evidence="2" id="KW-1185">Reference proteome</keyword>
<dbReference type="RefSeq" id="WP_189498831.1">
    <property type="nucleotide sequence ID" value="NZ_BMZH01000011.1"/>
</dbReference>
<dbReference type="InterPro" id="IPR037079">
    <property type="entry name" value="AF2212/PG0164-like_sf"/>
</dbReference>
<protein>
    <recommendedName>
        <fullName evidence="3">DUF1905 domain-containing protein</fullName>
    </recommendedName>
</protein>
<evidence type="ECO:0000313" key="1">
    <source>
        <dbReference type="EMBL" id="GHB00630.1"/>
    </source>
</evidence>
<dbReference type="EMBL" id="BMZH01000011">
    <property type="protein sequence ID" value="GHB00630.1"/>
    <property type="molecule type" value="Genomic_DNA"/>
</dbReference>
<evidence type="ECO:0008006" key="3">
    <source>
        <dbReference type="Google" id="ProtNLM"/>
    </source>
</evidence>
<dbReference type="Proteomes" id="UP000634004">
    <property type="component" value="Unassembled WGS sequence"/>
</dbReference>
<gene>
    <name evidence="1" type="ORF">GCM10009069_24370</name>
</gene>
<sequence length="98" mass="10806">MIDFSFSAPLWLWKDGATWHFITVPEEPSAAIKSFAPEAKRGFGSVRVKVKIGSSEWRTSVFPSKETGGYVLPIKKAVRTAQGLCVGEDADITLELMM</sequence>
<dbReference type="InterPro" id="IPR015018">
    <property type="entry name" value="DUF1905"/>
</dbReference>
<comment type="caution">
    <text evidence="1">The sequence shown here is derived from an EMBL/GenBank/DDBJ whole genome shotgun (WGS) entry which is preliminary data.</text>
</comment>
<accession>A0A8J3CTH6</accession>
<dbReference type="Pfam" id="PF08922">
    <property type="entry name" value="DUF1905"/>
    <property type="match status" value="1"/>
</dbReference>
<reference evidence="1" key="1">
    <citation type="journal article" date="2014" name="Int. J. Syst. Evol. Microbiol.">
        <title>Complete genome sequence of Corynebacterium casei LMG S-19264T (=DSM 44701T), isolated from a smear-ripened cheese.</title>
        <authorList>
            <consortium name="US DOE Joint Genome Institute (JGI-PGF)"/>
            <person name="Walter F."/>
            <person name="Albersmeier A."/>
            <person name="Kalinowski J."/>
            <person name="Ruckert C."/>
        </authorList>
    </citation>
    <scope>NUCLEOTIDE SEQUENCE</scope>
    <source>
        <strain evidence="1">KCTC 32513</strain>
    </source>
</reference>
<evidence type="ECO:0000313" key="2">
    <source>
        <dbReference type="Proteomes" id="UP000634004"/>
    </source>
</evidence>
<dbReference type="SUPFAM" id="SSF141694">
    <property type="entry name" value="AF2212/PG0164-like"/>
    <property type="match status" value="1"/>
</dbReference>
<name>A0A8J3CTH6_9PROT</name>
<reference evidence="1" key="2">
    <citation type="submission" date="2020-09" db="EMBL/GenBank/DDBJ databases">
        <authorList>
            <person name="Sun Q."/>
            <person name="Kim S."/>
        </authorList>
    </citation>
    <scope>NUCLEOTIDE SEQUENCE</scope>
    <source>
        <strain evidence="1">KCTC 32513</strain>
    </source>
</reference>